<name>A0ABW4DS68_9LACO</name>
<keyword evidence="2" id="KW-1185">Reference proteome</keyword>
<comment type="caution">
    <text evidence="1">The sequence shown here is derived from an EMBL/GenBank/DDBJ whole genome shotgun (WGS) entry which is preliminary data.</text>
</comment>
<proteinExistence type="predicted"/>
<dbReference type="Gene3D" id="3.40.50.1820">
    <property type="entry name" value="alpha/beta hydrolase"/>
    <property type="match status" value="1"/>
</dbReference>
<dbReference type="GO" id="GO:0016787">
    <property type="term" value="F:hydrolase activity"/>
    <property type="evidence" value="ECO:0007669"/>
    <property type="project" value="UniProtKB-KW"/>
</dbReference>
<dbReference type="EMBL" id="JBHTOF010000094">
    <property type="protein sequence ID" value="MFD1466046.1"/>
    <property type="molecule type" value="Genomic_DNA"/>
</dbReference>
<dbReference type="InterPro" id="IPR029058">
    <property type="entry name" value="AB_hydrolase_fold"/>
</dbReference>
<keyword evidence="1" id="KW-0378">Hydrolase</keyword>
<evidence type="ECO:0000313" key="2">
    <source>
        <dbReference type="Proteomes" id="UP001597244"/>
    </source>
</evidence>
<accession>A0ABW4DS68</accession>
<organism evidence="1 2">
    <name type="scientific">Lapidilactobacillus mulanensis</name>
    <dbReference type="NCBI Taxonomy" id="2485999"/>
    <lineage>
        <taxon>Bacteria</taxon>
        <taxon>Bacillati</taxon>
        <taxon>Bacillota</taxon>
        <taxon>Bacilli</taxon>
        <taxon>Lactobacillales</taxon>
        <taxon>Lactobacillaceae</taxon>
        <taxon>Lapidilactobacillus</taxon>
    </lineage>
</organism>
<dbReference type="InterPro" id="IPR010315">
    <property type="entry name" value="DUF915_hydro-like"/>
</dbReference>
<dbReference type="RefSeq" id="WP_125578296.1">
    <property type="nucleotide sequence ID" value="NZ_JBHTOF010000094.1"/>
</dbReference>
<gene>
    <name evidence="1" type="ORF">ACFQ4L_08215</name>
</gene>
<protein>
    <submittedName>
        <fullName evidence="1">Alpha/beta hydrolase</fullName>
    </submittedName>
</protein>
<evidence type="ECO:0000313" key="1">
    <source>
        <dbReference type="EMBL" id="MFD1466046.1"/>
    </source>
</evidence>
<sequence>MKKKWFYFSIILLFMAGLTGCGMLSQRASSTNTASSKTAAQTSRKAETPYLQSTTPTFYVHGFHGSARSTNTLISYAEKQTGAQKVLVATVASNGQLTFSGEWSKNIMNPIIQVVFSNNVAVYDSQSAWLQAVISELATKYGFTQYNVVAHSAGNVATVNMLMTADKPANFPKIAKFVSIAGCYDGVITVDDVVNQNYFTSSGAPAYEHAAYVLLDGKRQNFPNGVHILNMIGDLNDGSHSDGLVSNVSARSLKYLIRGHQADYTEKVFSGSNAQHSELHENSQVATAVDQYLWGNPNYQQAKK</sequence>
<dbReference type="PROSITE" id="PS51257">
    <property type="entry name" value="PROKAR_LIPOPROTEIN"/>
    <property type="match status" value="1"/>
</dbReference>
<dbReference type="SUPFAM" id="SSF53474">
    <property type="entry name" value="alpha/beta-Hydrolases"/>
    <property type="match status" value="1"/>
</dbReference>
<dbReference type="Proteomes" id="UP001597244">
    <property type="component" value="Unassembled WGS sequence"/>
</dbReference>
<dbReference type="Pfam" id="PF06028">
    <property type="entry name" value="DUF915"/>
    <property type="match status" value="1"/>
</dbReference>
<reference evidence="2" key="1">
    <citation type="journal article" date="2019" name="Int. J. Syst. Evol. Microbiol.">
        <title>The Global Catalogue of Microorganisms (GCM) 10K type strain sequencing project: providing services to taxonomists for standard genome sequencing and annotation.</title>
        <authorList>
            <consortium name="The Broad Institute Genomics Platform"/>
            <consortium name="The Broad Institute Genome Sequencing Center for Infectious Disease"/>
            <person name="Wu L."/>
            <person name="Ma J."/>
        </authorList>
    </citation>
    <scope>NUCLEOTIDE SEQUENCE [LARGE SCALE GENOMIC DNA]</scope>
    <source>
        <strain evidence="2">CCM 8951</strain>
    </source>
</reference>